<proteinExistence type="predicted"/>
<dbReference type="EMBL" id="JALDAY010000015">
    <property type="protein sequence ID" value="MCI3277575.1"/>
    <property type="molecule type" value="Genomic_DNA"/>
</dbReference>
<feature type="region of interest" description="Disordered" evidence="1">
    <location>
        <begin position="102"/>
        <end position="123"/>
    </location>
</feature>
<accession>A0ABS9YK85</accession>
<dbReference type="Proteomes" id="UP001165269">
    <property type="component" value="Unassembled WGS sequence"/>
</dbReference>
<evidence type="ECO:0000313" key="2">
    <source>
        <dbReference type="EMBL" id="MCI3277575.1"/>
    </source>
</evidence>
<organism evidence="2 3">
    <name type="scientific">Streptomyces cylindrosporus</name>
    <dbReference type="NCBI Taxonomy" id="2927583"/>
    <lineage>
        <taxon>Bacteria</taxon>
        <taxon>Bacillati</taxon>
        <taxon>Actinomycetota</taxon>
        <taxon>Actinomycetes</taxon>
        <taxon>Kitasatosporales</taxon>
        <taxon>Streptomycetaceae</taxon>
        <taxon>Streptomyces</taxon>
    </lineage>
</organism>
<feature type="compositionally biased region" description="Pro residues" evidence="1">
    <location>
        <begin position="1"/>
        <end position="18"/>
    </location>
</feature>
<feature type="region of interest" description="Disordered" evidence="1">
    <location>
        <begin position="1"/>
        <end position="21"/>
    </location>
</feature>
<keyword evidence="3" id="KW-1185">Reference proteome</keyword>
<sequence length="207" mass="22255">MTLTTPCPPPPRPAPAPTPAGVSEAISAADTLLVLQHFGYHPPGRPDQTSNFRERLVALIAGADTTHRRHFARAYPALVAAVQLARSSPTGIDTLHTIANHRHPATDRSPSVYPDYDSPRRTGPYLDIHTEREEQKTKLGTEEHTLQEWVLALVEDIGSLAESVLAATRADGTPHTGLDAVRQEAVHAGAGLLALIEHIDTLQASST</sequence>
<protein>
    <submittedName>
        <fullName evidence="2">Uncharacterized protein</fullName>
    </submittedName>
</protein>
<comment type="caution">
    <text evidence="2">The sequence shown here is derived from an EMBL/GenBank/DDBJ whole genome shotgun (WGS) entry which is preliminary data.</text>
</comment>
<evidence type="ECO:0000313" key="3">
    <source>
        <dbReference type="Proteomes" id="UP001165269"/>
    </source>
</evidence>
<name>A0ABS9YK85_9ACTN</name>
<gene>
    <name evidence="2" type="ORF">MQP27_41555</name>
</gene>
<evidence type="ECO:0000256" key="1">
    <source>
        <dbReference type="SAM" id="MobiDB-lite"/>
    </source>
</evidence>
<dbReference type="RefSeq" id="WP_242775405.1">
    <property type="nucleotide sequence ID" value="NZ_JALDAY010000015.1"/>
</dbReference>
<reference evidence="2" key="1">
    <citation type="submission" date="2022-03" db="EMBL/GenBank/DDBJ databases">
        <title>Streptomyces 7R015 and 7R016 isolated from Barleria lupulina in Thailand.</title>
        <authorList>
            <person name="Kanchanasin P."/>
            <person name="Phongsopitanun W."/>
            <person name="Tanasupawat S."/>
        </authorList>
    </citation>
    <scope>NUCLEOTIDE SEQUENCE</scope>
    <source>
        <strain evidence="2">7R015</strain>
    </source>
</reference>